<evidence type="ECO:0008006" key="3">
    <source>
        <dbReference type="Google" id="ProtNLM"/>
    </source>
</evidence>
<name>A0A238YN18_9FLAO</name>
<proteinExistence type="predicted"/>
<evidence type="ECO:0000313" key="2">
    <source>
        <dbReference type="Proteomes" id="UP000198384"/>
    </source>
</evidence>
<sequence length="123" mass="14202">MSWENLKIVRNMMNHDIISSDELNEEEFEITSAEAKHCDGVNKIIGELTITNKRIIFSAKSREDISLGLDEIELVKSNKPIFSMKDKLTIVGKKKENIFKLNYSEDWVSLIEQLLKTNSKDLE</sequence>
<gene>
    <name evidence="1" type="ORF">SAMN06265371_11034</name>
</gene>
<protein>
    <recommendedName>
        <fullName evidence="3">GRAM domain-containing protein</fullName>
    </recommendedName>
</protein>
<dbReference type="Proteomes" id="UP000198384">
    <property type="component" value="Unassembled WGS sequence"/>
</dbReference>
<evidence type="ECO:0000313" key="1">
    <source>
        <dbReference type="EMBL" id="SNR72537.1"/>
    </source>
</evidence>
<accession>A0A238YN18</accession>
<keyword evidence="2" id="KW-1185">Reference proteome</keyword>
<dbReference type="AlphaFoldDB" id="A0A238YN18"/>
<reference evidence="1 2" key="1">
    <citation type="submission" date="2017-06" db="EMBL/GenBank/DDBJ databases">
        <authorList>
            <person name="Kim H.J."/>
            <person name="Triplett B.A."/>
        </authorList>
    </citation>
    <scope>NUCLEOTIDE SEQUENCE [LARGE SCALE GENOMIC DNA]</scope>
    <source>
        <strain evidence="1 2">DSM 29150</strain>
    </source>
</reference>
<dbReference type="EMBL" id="FZNT01000010">
    <property type="protein sequence ID" value="SNR72537.1"/>
    <property type="molecule type" value="Genomic_DNA"/>
</dbReference>
<organism evidence="1 2">
    <name type="scientific">Lutibacter agarilyticus</name>
    <dbReference type="NCBI Taxonomy" id="1109740"/>
    <lineage>
        <taxon>Bacteria</taxon>
        <taxon>Pseudomonadati</taxon>
        <taxon>Bacteroidota</taxon>
        <taxon>Flavobacteriia</taxon>
        <taxon>Flavobacteriales</taxon>
        <taxon>Flavobacteriaceae</taxon>
        <taxon>Lutibacter</taxon>
    </lineage>
</organism>